<protein>
    <recommendedName>
        <fullName evidence="4">Required for respiratory growth protein 9, mitochondrial</fullName>
    </recommendedName>
</protein>
<keyword evidence="5" id="KW-0809">Transit peptide</keyword>
<organism evidence="7 8">
    <name type="scientific">Diaporthe australafricana</name>
    <dbReference type="NCBI Taxonomy" id="127596"/>
    <lineage>
        <taxon>Eukaryota</taxon>
        <taxon>Fungi</taxon>
        <taxon>Dikarya</taxon>
        <taxon>Ascomycota</taxon>
        <taxon>Pezizomycotina</taxon>
        <taxon>Sordariomycetes</taxon>
        <taxon>Sordariomycetidae</taxon>
        <taxon>Diaporthales</taxon>
        <taxon>Diaporthaceae</taxon>
        <taxon>Diaporthe</taxon>
    </lineage>
</organism>
<dbReference type="Pfam" id="PF06413">
    <property type="entry name" value="Neugrin"/>
    <property type="match status" value="1"/>
</dbReference>
<evidence type="ECO:0000256" key="5">
    <source>
        <dbReference type="ARBA" id="ARBA00022946"/>
    </source>
</evidence>
<evidence type="ECO:0000313" key="7">
    <source>
        <dbReference type="EMBL" id="KAL1855793.1"/>
    </source>
</evidence>
<proteinExistence type="inferred from homology"/>
<evidence type="ECO:0000256" key="1">
    <source>
        <dbReference type="ARBA" id="ARBA00003548"/>
    </source>
</evidence>
<name>A0ABR3W8K8_9PEZI</name>
<comment type="subcellular location">
    <subcellularLocation>
        <location evidence="2">Mitochondrion</location>
    </subcellularLocation>
</comment>
<dbReference type="PANTHER" id="PTHR13475:SF3">
    <property type="entry name" value="NEUGRIN"/>
    <property type="match status" value="1"/>
</dbReference>
<dbReference type="EMBL" id="JAWRVE010000127">
    <property type="protein sequence ID" value="KAL1855793.1"/>
    <property type="molecule type" value="Genomic_DNA"/>
</dbReference>
<comment type="function">
    <text evidence="1">Required for respiratory activity and maintenance and expression of the mitochondrial genome.</text>
</comment>
<comment type="similarity">
    <text evidence="3">Belongs to the RRG9 family.</text>
</comment>
<dbReference type="PANTHER" id="PTHR13475">
    <property type="entry name" value="NEUGRIN"/>
    <property type="match status" value="1"/>
</dbReference>
<evidence type="ECO:0000256" key="2">
    <source>
        <dbReference type="ARBA" id="ARBA00004173"/>
    </source>
</evidence>
<accession>A0ABR3W8K8</accession>
<feature type="region of interest" description="Disordered" evidence="6">
    <location>
        <begin position="312"/>
        <end position="335"/>
    </location>
</feature>
<evidence type="ECO:0000256" key="6">
    <source>
        <dbReference type="SAM" id="MobiDB-lite"/>
    </source>
</evidence>
<feature type="region of interest" description="Disordered" evidence="6">
    <location>
        <begin position="120"/>
        <end position="207"/>
    </location>
</feature>
<gene>
    <name evidence="7" type="primary">RRG9</name>
    <name evidence="7" type="ORF">Daus18300_010968</name>
</gene>
<feature type="compositionally biased region" description="Basic and acidic residues" evidence="6">
    <location>
        <begin position="140"/>
        <end position="205"/>
    </location>
</feature>
<sequence length="350" mass="40059">MACSCRTAALQIFVRSLAQVHAPKTQHVRSAWLETRPRLPIRNTSIASNYRRAHSSASASDAVTGEVQHQQALPGEQHVTRSNREPPSSSQQPEATGSPAGDDSLFSIKLRSKNAIRKAARYPKQPEPPLAAESQVQATEESKKQDRNSWDSADGRIEPTKKVKHRWGDRAARRAEARRAEVQERQATKIKNQEPKVDGRPDWAKQKAALKQKFPDGWRPPKRLSPDALEGIRVLHQQFPDMYTTDALADKFEVSPEAIRRILRTKWEPTVEEEEDRERRWFNRGVNVWQRYAELGRKPPRRWREAGVEVSRWASHKEDAAREEEDAGVKVDRDTATRLQAQKRLSKNLM</sequence>
<feature type="compositionally biased region" description="Low complexity" evidence="6">
    <location>
        <begin position="47"/>
        <end position="62"/>
    </location>
</feature>
<dbReference type="Proteomes" id="UP001583177">
    <property type="component" value="Unassembled WGS sequence"/>
</dbReference>
<comment type="caution">
    <text evidence="7">The sequence shown here is derived from an EMBL/GenBank/DDBJ whole genome shotgun (WGS) entry which is preliminary data.</text>
</comment>
<evidence type="ECO:0000313" key="8">
    <source>
        <dbReference type="Proteomes" id="UP001583177"/>
    </source>
</evidence>
<reference evidence="7 8" key="1">
    <citation type="journal article" date="2024" name="IMA Fungus">
        <title>IMA Genome - F19 : A genome assembly and annotation guide to empower mycologists, including annotated draft genome sequences of Ceratocystis pirilliformis, Diaporthe australafricana, Fusarium ophioides, Paecilomyces lecythidis, and Sporothrix stenoceras.</title>
        <authorList>
            <person name="Aylward J."/>
            <person name="Wilson A.M."/>
            <person name="Visagie C.M."/>
            <person name="Spraker J."/>
            <person name="Barnes I."/>
            <person name="Buitendag C."/>
            <person name="Ceriani C."/>
            <person name="Del Mar Angel L."/>
            <person name="du Plessis D."/>
            <person name="Fuchs T."/>
            <person name="Gasser K."/>
            <person name="Kramer D."/>
            <person name="Li W."/>
            <person name="Munsamy K."/>
            <person name="Piso A."/>
            <person name="Price J.L."/>
            <person name="Sonnekus B."/>
            <person name="Thomas C."/>
            <person name="van der Nest A."/>
            <person name="van Dijk A."/>
            <person name="van Heerden A."/>
            <person name="van Vuuren N."/>
            <person name="Yilmaz N."/>
            <person name="Duong T.A."/>
            <person name="van der Merwe N.A."/>
            <person name="Wingfield M.J."/>
            <person name="Wingfield B.D."/>
        </authorList>
    </citation>
    <scope>NUCLEOTIDE SEQUENCE [LARGE SCALE GENOMIC DNA]</scope>
    <source>
        <strain evidence="7 8">CMW 18300</strain>
    </source>
</reference>
<evidence type="ECO:0000256" key="4">
    <source>
        <dbReference type="ARBA" id="ARBA00013566"/>
    </source>
</evidence>
<feature type="region of interest" description="Disordered" evidence="6">
    <location>
        <begin position="44"/>
        <end position="105"/>
    </location>
</feature>
<feature type="compositionally biased region" description="Polar residues" evidence="6">
    <location>
        <begin position="85"/>
        <end position="95"/>
    </location>
</feature>
<dbReference type="InterPro" id="IPR010487">
    <property type="entry name" value="NGRN/Rrg9"/>
</dbReference>
<evidence type="ECO:0000256" key="3">
    <source>
        <dbReference type="ARBA" id="ARBA00010895"/>
    </source>
</evidence>
<keyword evidence="8" id="KW-1185">Reference proteome</keyword>